<keyword evidence="1" id="KW-1133">Transmembrane helix</keyword>
<evidence type="ECO:0000256" key="1">
    <source>
        <dbReference type="SAM" id="Phobius"/>
    </source>
</evidence>
<feature type="transmembrane region" description="Helical" evidence="1">
    <location>
        <begin position="43"/>
        <end position="67"/>
    </location>
</feature>
<dbReference type="EMBL" id="LCRD01000020">
    <property type="protein sequence ID" value="KKW30166.1"/>
    <property type="molecule type" value="Genomic_DNA"/>
</dbReference>
<evidence type="ECO:0000313" key="2">
    <source>
        <dbReference type="EMBL" id="KKW30166.1"/>
    </source>
</evidence>
<reference evidence="2 3" key="1">
    <citation type="journal article" date="2015" name="Nature">
        <title>rRNA introns, odd ribosomes, and small enigmatic genomes across a large radiation of phyla.</title>
        <authorList>
            <person name="Brown C.T."/>
            <person name="Hug L.A."/>
            <person name="Thomas B.C."/>
            <person name="Sharon I."/>
            <person name="Castelle C.J."/>
            <person name="Singh A."/>
            <person name="Wilkins M.J."/>
            <person name="Williams K.H."/>
            <person name="Banfield J.F."/>
        </authorList>
    </citation>
    <scope>NUCLEOTIDE SEQUENCE [LARGE SCALE GENOMIC DNA]</scope>
</reference>
<protein>
    <recommendedName>
        <fullName evidence="4">PrgI family protein</fullName>
    </recommendedName>
</protein>
<evidence type="ECO:0000313" key="3">
    <source>
        <dbReference type="Proteomes" id="UP000034846"/>
    </source>
</evidence>
<comment type="caution">
    <text evidence="2">The sequence shown here is derived from an EMBL/GenBank/DDBJ whole genome shotgun (WGS) entry which is preliminary data.</text>
</comment>
<sequence>MARSQFVVPQFLDVESKIIGPITARQFLILLAVLLIEFMIYSIFLNVVIVIALGVPVLGIGLVFAFAKVNGQPFHFIALNYVQTFRRPHLRVWDKTISDADLRVFLQKDEVDMVVPTPKKAPLEQSRLQELTLVVNTGGNYAPDEDLTSYDSAAK</sequence>
<keyword evidence="1" id="KW-0472">Membrane</keyword>
<keyword evidence="1" id="KW-0812">Transmembrane</keyword>
<gene>
    <name evidence="2" type="ORF">UY72_C0020G0010</name>
</gene>
<proteinExistence type="predicted"/>
<dbReference type="Pfam" id="PF12666">
    <property type="entry name" value="PrgI"/>
    <property type="match status" value="1"/>
</dbReference>
<dbReference type="AlphaFoldDB" id="A0A0G1XGV9"/>
<organism evidence="2 3">
    <name type="scientific">Candidatus Uhrbacteria bacterium GW2011_GWD2_52_7</name>
    <dbReference type="NCBI Taxonomy" id="1618989"/>
    <lineage>
        <taxon>Bacteria</taxon>
        <taxon>Candidatus Uhriibacteriota</taxon>
    </lineage>
</organism>
<accession>A0A0G1XGV9</accession>
<evidence type="ECO:0008006" key="4">
    <source>
        <dbReference type="Google" id="ProtNLM"/>
    </source>
</evidence>
<dbReference type="InterPro" id="IPR024414">
    <property type="entry name" value="Uncharacterised_PrgI"/>
</dbReference>
<dbReference type="Proteomes" id="UP000034846">
    <property type="component" value="Unassembled WGS sequence"/>
</dbReference>
<name>A0A0G1XGV9_9BACT</name>